<comment type="caution">
    <text evidence="2">The sequence shown here is derived from an EMBL/GenBank/DDBJ whole genome shotgun (WGS) entry which is preliminary data.</text>
</comment>
<proteinExistence type="predicted"/>
<evidence type="ECO:0000313" key="2">
    <source>
        <dbReference type="EMBL" id="KUP05157.1"/>
    </source>
</evidence>
<dbReference type="OrthoDB" id="1647790at2"/>
<dbReference type="AlphaFoldDB" id="A0A147K5R8"/>
<evidence type="ECO:0000256" key="1">
    <source>
        <dbReference type="SAM" id="MobiDB-lite"/>
    </source>
</evidence>
<reference evidence="2 3" key="1">
    <citation type="journal article" date="2016" name="Front. Microbiol.">
        <title>Microevolution Analysis of Bacillus coahuilensis Unveils Differences in Phosphorus Acquisition Strategies and Their Regulation.</title>
        <authorList>
            <person name="Gomez-Lunar Z."/>
            <person name="Hernandez-Gonzalez I."/>
            <person name="Rodriguez-Torres M.D."/>
            <person name="Souza V."/>
            <person name="Olmedo-Alvarez G."/>
        </authorList>
    </citation>
    <scope>NUCLEOTIDE SEQUENCE [LARGE SCALE GENOMIC DNA]</scope>
    <source>
        <strain evidence="3">p1.1.43</strain>
    </source>
</reference>
<keyword evidence="3" id="KW-1185">Reference proteome</keyword>
<dbReference type="Pfam" id="PF07875">
    <property type="entry name" value="Coat_F"/>
    <property type="match status" value="1"/>
</dbReference>
<dbReference type="InterPro" id="IPR012851">
    <property type="entry name" value="Spore_coat_CotF-like"/>
</dbReference>
<dbReference type="STRING" id="1150625.Q75_12915"/>
<dbReference type="EMBL" id="LDYG01000042">
    <property type="protein sequence ID" value="KUP05157.1"/>
    <property type="molecule type" value="Genomic_DNA"/>
</dbReference>
<protein>
    <recommendedName>
        <fullName evidence="4">Spore coat protein</fullName>
    </recommendedName>
</protein>
<dbReference type="RefSeq" id="WP_059283416.1">
    <property type="nucleotide sequence ID" value="NZ_LDYG01000042.1"/>
</dbReference>
<feature type="region of interest" description="Disordered" evidence="1">
    <location>
        <begin position="1"/>
        <end position="21"/>
    </location>
</feature>
<dbReference type="PATRIC" id="fig|1150625.3.peg.2717"/>
<name>A0A147K5R8_9BACI</name>
<evidence type="ECO:0008006" key="4">
    <source>
        <dbReference type="Google" id="ProtNLM"/>
    </source>
</evidence>
<feature type="compositionally biased region" description="Polar residues" evidence="1">
    <location>
        <begin position="1"/>
        <end position="20"/>
    </location>
</feature>
<gene>
    <name evidence="2" type="ORF">Q75_12915</name>
</gene>
<sequence>MNNQNKIGNPKTQVPESPQMNDRDFITDALAMEKYMTAGYCTFLNEASHEGLYQDVLQIFTESQNAQRRLYECMFQKGWYQLEQADQQALQQSFTQHQGYQTQFPYQNMQ</sequence>
<dbReference type="Proteomes" id="UP000074108">
    <property type="component" value="Unassembled WGS sequence"/>
</dbReference>
<organism evidence="2 3">
    <name type="scientific">Bacillus coahuilensis p1.1.43</name>
    <dbReference type="NCBI Taxonomy" id="1150625"/>
    <lineage>
        <taxon>Bacteria</taxon>
        <taxon>Bacillati</taxon>
        <taxon>Bacillota</taxon>
        <taxon>Bacilli</taxon>
        <taxon>Bacillales</taxon>
        <taxon>Bacillaceae</taxon>
        <taxon>Bacillus</taxon>
    </lineage>
</organism>
<evidence type="ECO:0000313" key="3">
    <source>
        <dbReference type="Proteomes" id="UP000074108"/>
    </source>
</evidence>
<accession>A0A147K5R8</accession>